<gene>
    <name evidence="1" type="ORF">EW026_g7208</name>
</gene>
<protein>
    <submittedName>
        <fullName evidence="1">Uncharacterized protein</fullName>
    </submittedName>
</protein>
<organism evidence="1 2">
    <name type="scientific">Hermanssonia centrifuga</name>
    <dbReference type="NCBI Taxonomy" id="98765"/>
    <lineage>
        <taxon>Eukaryota</taxon>
        <taxon>Fungi</taxon>
        <taxon>Dikarya</taxon>
        <taxon>Basidiomycota</taxon>
        <taxon>Agaricomycotina</taxon>
        <taxon>Agaricomycetes</taxon>
        <taxon>Polyporales</taxon>
        <taxon>Meruliaceae</taxon>
        <taxon>Hermanssonia</taxon>
    </lineage>
</organism>
<sequence length="179" mass="19923">MKSVGDVVSIAPPYVFGPMIHDVKTLEQANTSVLEWYQTIMKHPKLQPSGASAQSANTPEALSTLGNAWVDVRDLAKAHVRAIQRPEAAGRIILSAGAFKWHDFLNAARSLQPPVYPLSEYADPNPDYDQTKAIHLLDFDVSKAERVLDIHLHEEGADSYISMENLSRDVLEDFKSRGW</sequence>
<dbReference type="InterPro" id="IPR036291">
    <property type="entry name" value="NAD(P)-bd_dom_sf"/>
</dbReference>
<dbReference type="AlphaFoldDB" id="A0A4S4K8J2"/>
<keyword evidence="2" id="KW-1185">Reference proteome</keyword>
<reference evidence="1 2" key="1">
    <citation type="submission" date="2019-02" db="EMBL/GenBank/DDBJ databases">
        <title>Genome sequencing of the rare red list fungi Phlebia centrifuga.</title>
        <authorList>
            <person name="Buettner E."/>
            <person name="Kellner H."/>
        </authorList>
    </citation>
    <scope>NUCLEOTIDE SEQUENCE [LARGE SCALE GENOMIC DNA]</scope>
    <source>
        <strain evidence="1 2">DSM 108282</strain>
    </source>
</reference>
<dbReference type="Gene3D" id="3.40.50.720">
    <property type="entry name" value="NAD(P)-binding Rossmann-like Domain"/>
    <property type="match status" value="1"/>
</dbReference>
<evidence type="ECO:0000313" key="2">
    <source>
        <dbReference type="Proteomes" id="UP000309038"/>
    </source>
</evidence>
<name>A0A4S4K8J2_9APHY</name>
<dbReference type="SUPFAM" id="SSF51735">
    <property type="entry name" value="NAD(P)-binding Rossmann-fold domains"/>
    <property type="match status" value="1"/>
</dbReference>
<dbReference type="EMBL" id="SGPJ01000481">
    <property type="protein sequence ID" value="THG94221.1"/>
    <property type="molecule type" value="Genomic_DNA"/>
</dbReference>
<evidence type="ECO:0000313" key="1">
    <source>
        <dbReference type="EMBL" id="THG94221.1"/>
    </source>
</evidence>
<accession>A0A4S4K8J2</accession>
<comment type="caution">
    <text evidence="1">The sequence shown here is derived from an EMBL/GenBank/DDBJ whole genome shotgun (WGS) entry which is preliminary data.</text>
</comment>
<dbReference type="Proteomes" id="UP000309038">
    <property type="component" value="Unassembled WGS sequence"/>
</dbReference>
<proteinExistence type="predicted"/>